<dbReference type="InterPro" id="IPR001405">
    <property type="entry name" value="UPF0758"/>
</dbReference>
<protein>
    <recommendedName>
        <fullName evidence="7">MPN domain-containing protein</fullName>
    </recommendedName>
</protein>
<keyword evidence="1" id="KW-0645">Protease</keyword>
<dbReference type="STRING" id="642227.HA49_01495"/>
<dbReference type="PANTHER" id="PTHR30471">
    <property type="entry name" value="DNA REPAIR PROTEIN RADC"/>
    <property type="match status" value="1"/>
</dbReference>
<evidence type="ECO:0000313" key="8">
    <source>
        <dbReference type="EMBL" id="KGD79675.1"/>
    </source>
</evidence>
<dbReference type="RefSeq" id="WP_038016022.1">
    <property type="nucleotide sequence ID" value="NZ_JPKR02000005.1"/>
</dbReference>
<dbReference type="InterPro" id="IPR020891">
    <property type="entry name" value="UPF0758_CS"/>
</dbReference>
<dbReference type="Gene3D" id="1.10.150.20">
    <property type="entry name" value="5' to 3' exonuclease, C-terminal subdomain"/>
    <property type="match status" value="1"/>
</dbReference>
<dbReference type="InterPro" id="IPR037518">
    <property type="entry name" value="MPN"/>
</dbReference>
<evidence type="ECO:0000256" key="6">
    <source>
        <dbReference type="RuleBase" id="RU003797"/>
    </source>
</evidence>
<dbReference type="InterPro" id="IPR046778">
    <property type="entry name" value="UPF0758_N"/>
</dbReference>
<dbReference type="PANTHER" id="PTHR30471:SF3">
    <property type="entry name" value="UPF0758 PROTEIN YEES-RELATED"/>
    <property type="match status" value="1"/>
</dbReference>
<dbReference type="Pfam" id="PF20582">
    <property type="entry name" value="UPF0758_N"/>
    <property type="match status" value="1"/>
</dbReference>
<keyword evidence="4" id="KW-0862">Zinc</keyword>
<comment type="caution">
    <text evidence="8">The sequence shown here is derived from an EMBL/GenBank/DDBJ whole genome shotgun (WGS) entry which is preliminary data.</text>
</comment>
<sequence>MEQLRPREKLIRHGAEVLTDTELLAIFLRTGLAGMGVMALSEMLLKQFGSLYALMSAGEDDYLAVRGIGKAKMTQLQAVAELGRRYFQAQMEAGNLLESPQITLNYLSSQLAHQEREIFVVIFLDNQHRVLSVQKMFSGSLSSVEVHPREIAREALKFNAAALILAHNHPSGHAEPSLADKEVTGQIQNVCMLLNIRLLDHLVIGKGQYVSFAERGWL</sequence>
<dbReference type="InterPro" id="IPR025657">
    <property type="entry name" value="RadC_JAB"/>
</dbReference>
<evidence type="ECO:0000256" key="5">
    <source>
        <dbReference type="ARBA" id="ARBA00023049"/>
    </source>
</evidence>
<evidence type="ECO:0000256" key="1">
    <source>
        <dbReference type="ARBA" id="ARBA00022670"/>
    </source>
</evidence>
<keyword evidence="2" id="KW-0479">Metal-binding</keyword>
<gene>
    <name evidence="8" type="ORF">HA49_01495</name>
</gene>
<dbReference type="PROSITE" id="PS50249">
    <property type="entry name" value="MPN"/>
    <property type="match status" value="1"/>
</dbReference>
<dbReference type="PROSITE" id="PS01302">
    <property type="entry name" value="UPF0758"/>
    <property type="match status" value="1"/>
</dbReference>
<keyword evidence="9" id="KW-1185">Reference proteome</keyword>
<dbReference type="GO" id="GO:0006508">
    <property type="term" value="P:proteolysis"/>
    <property type="evidence" value="ECO:0007669"/>
    <property type="project" value="UniProtKB-KW"/>
</dbReference>
<feature type="domain" description="MPN" evidence="7">
    <location>
        <begin position="96"/>
        <end position="218"/>
    </location>
</feature>
<comment type="similarity">
    <text evidence="6">Belongs to the UPF0758 family.</text>
</comment>
<keyword evidence="3" id="KW-0378">Hydrolase</keyword>
<evidence type="ECO:0000256" key="3">
    <source>
        <dbReference type="ARBA" id="ARBA00022801"/>
    </source>
</evidence>
<dbReference type="AlphaFoldDB" id="A0A095VY86"/>
<evidence type="ECO:0000259" key="7">
    <source>
        <dbReference type="PROSITE" id="PS50249"/>
    </source>
</evidence>
<dbReference type="GO" id="GO:0046872">
    <property type="term" value="F:metal ion binding"/>
    <property type="evidence" value="ECO:0007669"/>
    <property type="project" value="UniProtKB-KW"/>
</dbReference>
<dbReference type="eggNOG" id="COG2003">
    <property type="taxonomic scope" value="Bacteria"/>
</dbReference>
<dbReference type="Proteomes" id="UP000029577">
    <property type="component" value="Unassembled WGS sequence"/>
</dbReference>
<evidence type="ECO:0000313" key="9">
    <source>
        <dbReference type="Proteomes" id="UP000029577"/>
    </source>
</evidence>
<dbReference type="NCBIfam" id="TIGR00608">
    <property type="entry name" value="radc"/>
    <property type="match status" value="1"/>
</dbReference>
<dbReference type="GO" id="GO:0008237">
    <property type="term" value="F:metallopeptidase activity"/>
    <property type="evidence" value="ECO:0007669"/>
    <property type="project" value="UniProtKB-KW"/>
</dbReference>
<evidence type="ECO:0000256" key="2">
    <source>
        <dbReference type="ARBA" id="ARBA00022723"/>
    </source>
</evidence>
<dbReference type="EMBL" id="JPKR02000005">
    <property type="protein sequence ID" value="KGD79675.1"/>
    <property type="molecule type" value="Genomic_DNA"/>
</dbReference>
<dbReference type="SUPFAM" id="SSF47781">
    <property type="entry name" value="RuvA domain 2-like"/>
    <property type="match status" value="1"/>
</dbReference>
<dbReference type="OrthoDB" id="9804482at2"/>
<proteinExistence type="inferred from homology"/>
<dbReference type="Pfam" id="PF04002">
    <property type="entry name" value="RadC"/>
    <property type="match status" value="1"/>
</dbReference>
<dbReference type="NCBIfam" id="NF000642">
    <property type="entry name" value="PRK00024.1"/>
    <property type="match status" value="1"/>
</dbReference>
<evidence type="ECO:0000256" key="4">
    <source>
        <dbReference type="ARBA" id="ARBA00022833"/>
    </source>
</evidence>
<reference evidence="8" key="1">
    <citation type="submission" date="2014-12" db="EMBL/GenBank/DDBJ databases">
        <title>The draft genome of the Tatumella morbirosei type strain, LMG23360T isolated from pineapple rot.</title>
        <authorList>
            <person name="Smits T.H."/>
            <person name="Palmer M."/>
            <person name="Venter S.N."/>
            <person name="Duffy B."/>
            <person name="Steenkamp E.T."/>
            <person name="Chan W.Y."/>
            <person name="Coutinho T.A."/>
            <person name="Coetzee M.P."/>
            <person name="De Maayer P."/>
        </authorList>
    </citation>
    <scope>NUCLEOTIDE SEQUENCE [LARGE SCALE GENOMIC DNA]</scope>
    <source>
        <strain evidence="8">LMG 23360</strain>
    </source>
</reference>
<dbReference type="InterPro" id="IPR010994">
    <property type="entry name" value="RuvA_2-like"/>
</dbReference>
<dbReference type="CDD" id="cd08071">
    <property type="entry name" value="MPN_DUF2466"/>
    <property type="match status" value="1"/>
</dbReference>
<keyword evidence="5" id="KW-0482">Metalloprotease</keyword>
<dbReference type="Gene3D" id="3.40.140.10">
    <property type="entry name" value="Cytidine Deaminase, domain 2"/>
    <property type="match status" value="1"/>
</dbReference>
<name>A0A095VY86_9GAMM</name>
<accession>A0A095VY86</accession>
<organism evidence="8 9">
    <name type="scientific">Tatumella morbirosei</name>
    <dbReference type="NCBI Taxonomy" id="642227"/>
    <lineage>
        <taxon>Bacteria</taxon>
        <taxon>Pseudomonadati</taxon>
        <taxon>Pseudomonadota</taxon>
        <taxon>Gammaproteobacteria</taxon>
        <taxon>Enterobacterales</taxon>
        <taxon>Erwiniaceae</taxon>
        <taxon>Tatumella</taxon>
    </lineage>
</organism>